<comment type="subcellular location">
    <subcellularLocation>
        <location evidence="1">Membrane</location>
        <topology evidence="1">Multi-pass membrane protein</topology>
    </subcellularLocation>
</comment>
<dbReference type="PANTHER" id="PTHR23511:SF34">
    <property type="entry name" value="SYNAPTIC VESICLE GLYCOPROTEIN 2"/>
    <property type="match status" value="1"/>
</dbReference>
<protein>
    <submittedName>
        <fullName evidence="8">MFS transporter</fullName>
    </submittedName>
</protein>
<dbReference type="InterPro" id="IPR036259">
    <property type="entry name" value="MFS_trans_sf"/>
</dbReference>
<dbReference type="PROSITE" id="PS50850">
    <property type="entry name" value="MFS"/>
    <property type="match status" value="1"/>
</dbReference>
<dbReference type="PANTHER" id="PTHR23511">
    <property type="entry name" value="SYNAPTIC VESICLE GLYCOPROTEIN 2"/>
    <property type="match status" value="1"/>
</dbReference>
<evidence type="ECO:0000256" key="3">
    <source>
        <dbReference type="ARBA" id="ARBA00022692"/>
    </source>
</evidence>
<organism evidence="8 9">
    <name type="scientific">Ignisphaera aggregans</name>
    <dbReference type="NCBI Taxonomy" id="334771"/>
    <lineage>
        <taxon>Archaea</taxon>
        <taxon>Thermoproteota</taxon>
        <taxon>Thermoprotei</taxon>
        <taxon>Desulfurococcales</taxon>
        <taxon>Desulfurococcaceae</taxon>
        <taxon>Ignisphaera</taxon>
    </lineage>
</organism>
<evidence type="ECO:0000313" key="9">
    <source>
        <dbReference type="Proteomes" id="UP000605805"/>
    </source>
</evidence>
<evidence type="ECO:0000256" key="4">
    <source>
        <dbReference type="ARBA" id="ARBA00022989"/>
    </source>
</evidence>
<feature type="transmembrane region" description="Helical" evidence="6">
    <location>
        <begin position="106"/>
        <end position="131"/>
    </location>
</feature>
<keyword evidence="2" id="KW-0813">Transport</keyword>
<dbReference type="GO" id="GO:0022857">
    <property type="term" value="F:transmembrane transporter activity"/>
    <property type="evidence" value="ECO:0007669"/>
    <property type="project" value="InterPro"/>
</dbReference>
<feature type="transmembrane region" description="Helical" evidence="6">
    <location>
        <begin position="280"/>
        <end position="299"/>
    </location>
</feature>
<feature type="transmembrane region" description="Helical" evidence="6">
    <location>
        <begin position="245"/>
        <end position="273"/>
    </location>
</feature>
<dbReference type="AlphaFoldDB" id="A0A832YYS3"/>
<evidence type="ECO:0000313" key="8">
    <source>
        <dbReference type="EMBL" id="HIP56997.1"/>
    </source>
</evidence>
<name>A0A832YYS3_9CREN</name>
<dbReference type="SUPFAM" id="SSF103473">
    <property type="entry name" value="MFS general substrate transporter"/>
    <property type="match status" value="1"/>
</dbReference>
<keyword evidence="3 6" id="KW-0812">Transmembrane</keyword>
<feature type="transmembrane region" description="Helical" evidence="6">
    <location>
        <begin position="69"/>
        <end position="94"/>
    </location>
</feature>
<keyword evidence="4 6" id="KW-1133">Transmembrane helix</keyword>
<dbReference type="Proteomes" id="UP000605805">
    <property type="component" value="Unassembled WGS sequence"/>
</dbReference>
<dbReference type="InterPro" id="IPR005828">
    <property type="entry name" value="MFS_sugar_transport-like"/>
</dbReference>
<gene>
    <name evidence="8" type="ORF">EYH02_02870</name>
</gene>
<evidence type="ECO:0000256" key="6">
    <source>
        <dbReference type="SAM" id="Phobius"/>
    </source>
</evidence>
<dbReference type="Pfam" id="PF00083">
    <property type="entry name" value="Sugar_tr"/>
    <property type="match status" value="1"/>
</dbReference>
<feature type="transmembrane region" description="Helical" evidence="6">
    <location>
        <begin position="137"/>
        <end position="160"/>
    </location>
</feature>
<feature type="transmembrane region" description="Helical" evidence="6">
    <location>
        <begin position="305"/>
        <end position="329"/>
    </location>
</feature>
<feature type="transmembrane region" description="Helical" evidence="6">
    <location>
        <begin position="46"/>
        <end position="63"/>
    </location>
</feature>
<evidence type="ECO:0000256" key="5">
    <source>
        <dbReference type="ARBA" id="ARBA00023136"/>
    </source>
</evidence>
<dbReference type="InterPro" id="IPR005829">
    <property type="entry name" value="Sugar_transporter_CS"/>
</dbReference>
<proteinExistence type="predicted"/>
<evidence type="ECO:0000256" key="2">
    <source>
        <dbReference type="ARBA" id="ARBA00022448"/>
    </source>
</evidence>
<feature type="transmembrane region" description="Helical" evidence="6">
    <location>
        <begin position="369"/>
        <end position="389"/>
    </location>
</feature>
<feature type="transmembrane region" description="Helical" evidence="6">
    <location>
        <begin position="218"/>
        <end position="239"/>
    </location>
</feature>
<feature type="transmembrane region" description="Helical" evidence="6">
    <location>
        <begin position="341"/>
        <end position="363"/>
    </location>
</feature>
<dbReference type="InterPro" id="IPR020846">
    <property type="entry name" value="MFS_dom"/>
</dbReference>
<sequence length="403" mass="43530">MFSIAPLLAYLIAPTKAPLIFALNLLSETAGAIVLGKLADIYGRRAMFSLSLMLEVIALLLLVPLHSNFIAFTILTSLMTFGVGGEFGAAYSAIAELTPVKHRGKALMLSTNFWNVGAAMIAGLSLIYTAISEDIALQIQYLLLSALGTAVVAGLVRLAFPESPRWLISKGRIEEARNLIEKITGRKGVVVLREKEADDSFKHRISLGTALSKYRFRFLILATVTISQYITYNITAYYLPYAPGFAFALSIVPLLIFIANLGASVGAFMLLPLIDKARRLSALLAFLGGTVTATLLLAFHEVANLIAFCSALFINLIFSEWAWASLSVLQSELFPTSVRASVVGLLTGLTGVGGALIVYASSFLVAEQYLAIVIGLWFMGLIAAAIWYFKGIESAQRTLEELA</sequence>
<dbReference type="EMBL" id="DQTV01000051">
    <property type="protein sequence ID" value="HIP56997.1"/>
    <property type="molecule type" value="Genomic_DNA"/>
</dbReference>
<feature type="domain" description="Major facilitator superfamily (MFS) profile" evidence="7">
    <location>
        <begin position="1"/>
        <end position="395"/>
    </location>
</feature>
<dbReference type="GO" id="GO:0016020">
    <property type="term" value="C:membrane"/>
    <property type="evidence" value="ECO:0007669"/>
    <property type="project" value="UniProtKB-SubCell"/>
</dbReference>
<evidence type="ECO:0000256" key="1">
    <source>
        <dbReference type="ARBA" id="ARBA00004141"/>
    </source>
</evidence>
<dbReference type="Gene3D" id="1.20.1250.20">
    <property type="entry name" value="MFS general substrate transporter like domains"/>
    <property type="match status" value="1"/>
</dbReference>
<reference evidence="8" key="1">
    <citation type="journal article" date="2020" name="ISME J.">
        <title>Gammaproteobacteria mediating utilization of methyl-, sulfur- and petroleum organic compounds in deep ocean hydrothermal plumes.</title>
        <authorList>
            <person name="Zhou Z."/>
            <person name="Liu Y."/>
            <person name="Pan J."/>
            <person name="Cron B.R."/>
            <person name="Toner B.M."/>
            <person name="Anantharaman K."/>
            <person name="Breier J.A."/>
            <person name="Dick G.J."/>
            <person name="Li M."/>
        </authorList>
    </citation>
    <scope>NUCLEOTIDE SEQUENCE</scope>
    <source>
        <strain evidence="8">SZUA-1435</strain>
    </source>
</reference>
<evidence type="ECO:0000259" key="7">
    <source>
        <dbReference type="PROSITE" id="PS50850"/>
    </source>
</evidence>
<comment type="caution">
    <text evidence="8">The sequence shown here is derived from an EMBL/GenBank/DDBJ whole genome shotgun (WGS) entry which is preliminary data.</text>
</comment>
<dbReference type="PROSITE" id="PS00216">
    <property type="entry name" value="SUGAR_TRANSPORT_1"/>
    <property type="match status" value="1"/>
</dbReference>
<accession>A0A832YYS3</accession>
<keyword evidence="5 6" id="KW-0472">Membrane</keyword>